<sequence>MKVIFALAAFVASAVAQSVVIASPPPFSTLYPGQAFVVDIDRTPSLTGSDDVAIAIGIQSCAQAGCPSGTSTGDIGTPLYQGLYNPQPVGNGHSDLAQNFTVTVPTFLHSGPALLSVAHFGLIIGVEPFLEVVNQTIIIG</sequence>
<dbReference type="HOGENOM" id="CLU_137500_1_2_1"/>
<keyword evidence="3" id="KW-1185">Reference proteome</keyword>
<keyword evidence="1" id="KW-0732">Signal</keyword>
<reference evidence="2" key="1">
    <citation type="submission" date="2014-01" db="EMBL/GenBank/DDBJ databases">
        <title>The genome of the white-rot fungus Pycnoporus cinnabarinus: a basidiomycete model with a versatile arsenal for lignocellulosic biomass breakdown.</title>
        <authorList>
            <person name="Levasseur A."/>
            <person name="Lomascolo A."/>
            <person name="Ruiz-Duenas F.J."/>
            <person name="Uzan E."/>
            <person name="Piumi F."/>
            <person name="Kues U."/>
            <person name="Ram A.F.J."/>
            <person name="Murat C."/>
            <person name="Haon M."/>
            <person name="Benoit I."/>
            <person name="Arfi Y."/>
            <person name="Chevret D."/>
            <person name="Drula E."/>
            <person name="Kwon M.J."/>
            <person name="Gouret P."/>
            <person name="Lesage-Meessen L."/>
            <person name="Lombard V."/>
            <person name="Mariette J."/>
            <person name="Noirot C."/>
            <person name="Park J."/>
            <person name="Patyshakuliyeva A."/>
            <person name="Wieneger R.A.B."/>
            <person name="Wosten H.A.B."/>
            <person name="Martin F."/>
            <person name="Coutinho P.M."/>
            <person name="de Vries R."/>
            <person name="Martinez A.T."/>
            <person name="Klopp C."/>
            <person name="Pontarotti P."/>
            <person name="Henrissat B."/>
            <person name="Record E."/>
        </authorList>
    </citation>
    <scope>NUCLEOTIDE SEQUENCE [LARGE SCALE GENOMIC DNA]</scope>
    <source>
        <strain evidence="2">BRFM137</strain>
    </source>
</reference>
<proteinExistence type="predicted"/>
<evidence type="ECO:0000256" key="1">
    <source>
        <dbReference type="SAM" id="SignalP"/>
    </source>
</evidence>
<gene>
    <name evidence="2" type="ORF">BN946_scf184801.g28</name>
</gene>
<dbReference type="InterPro" id="IPR045469">
    <property type="entry name" value="Nis1"/>
</dbReference>
<feature type="signal peptide" evidence="1">
    <location>
        <begin position="1"/>
        <end position="16"/>
    </location>
</feature>
<evidence type="ECO:0000313" key="3">
    <source>
        <dbReference type="Proteomes" id="UP000029665"/>
    </source>
</evidence>
<accession>A0A060S929</accession>
<organism evidence="2 3">
    <name type="scientific">Pycnoporus cinnabarinus</name>
    <name type="common">Cinnabar-red polypore</name>
    <name type="synonym">Trametes cinnabarina</name>
    <dbReference type="NCBI Taxonomy" id="5643"/>
    <lineage>
        <taxon>Eukaryota</taxon>
        <taxon>Fungi</taxon>
        <taxon>Dikarya</taxon>
        <taxon>Basidiomycota</taxon>
        <taxon>Agaricomycotina</taxon>
        <taxon>Agaricomycetes</taxon>
        <taxon>Polyporales</taxon>
        <taxon>Polyporaceae</taxon>
        <taxon>Trametes</taxon>
    </lineage>
</organism>
<dbReference type="Proteomes" id="UP000029665">
    <property type="component" value="Unassembled WGS sequence"/>
</dbReference>
<evidence type="ECO:0000313" key="2">
    <source>
        <dbReference type="EMBL" id="CDO70835.1"/>
    </source>
</evidence>
<dbReference type="Pfam" id="PF19271">
    <property type="entry name" value="Nis1"/>
    <property type="match status" value="1"/>
</dbReference>
<comment type="caution">
    <text evidence="2">The sequence shown here is derived from an EMBL/GenBank/DDBJ whole genome shotgun (WGS) entry which is preliminary data.</text>
</comment>
<name>A0A060S929_PYCCI</name>
<dbReference type="AlphaFoldDB" id="A0A060S929"/>
<dbReference type="OrthoDB" id="2841294at2759"/>
<dbReference type="EMBL" id="CCBP010000093">
    <property type="protein sequence ID" value="CDO70835.1"/>
    <property type="molecule type" value="Genomic_DNA"/>
</dbReference>
<dbReference type="OMA" id="FAQNYTV"/>
<protein>
    <submittedName>
        <fullName evidence="2">Uncharacterized protein</fullName>
    </submittedName>
</protein>
<feature type="chain" id="PRO_5001587345" evidence="1">
    <location>
        <begin position="17"/>
        <end position="140"/>
    </location>
</feature>